<protein>
    <submittedName>
        <fullName evidence="2">Uncharacterized protein</fullName>
    </submittedName>
</protein>
<feature type="compositionally biased region" description="Polar residues" evidence="1">
    <location>
        <begin position="21"/>
        <end position="39"/>
    </location>
</feature>
<proteinExistence type="predicted"/>
<gene>
    <name evidence="2" type="ORF">WR25_16046</name>
</gene>
<feature type="region of interest" description="Disordered" evidence="1">
    <location>
        <begin position="1"/>
        <end position="51"/>
    </location>
</feature>
<sequence>MQGFGQIRSRQRAHRCHQHVSHSTLSKQPLGGSYTSTDMSESDFDRSSPREAAAHGLQYHNLARLDAPIARRRIQRERHRRGGGVGVAIDGHDDLLRRQAELAAGRLENAGIGLMRHDPIDRRRRQAGDIQRFLQHRRQIDDGVAEHLAALHAQLADGASGRRTAIDIEQFVVPPDAAERFGTDHQRAAMDAGAQHRIGDLHRIEEARTHRRDVEGDAIVDAEHRLHLGRGRREGPNPYRERPSGSCVDCLFLEIAEVVGDAAREVGAHHLGGIADRGGDAAFVGAAVALHDDAVEAQEDRAIVIVGIEVVAQQLGRRTRDQEADLRADRAAERALEQIGDEARRPLGGLQRDIAGEAVADDDVVVSGKCVWPRNTAAASRISSVPFWSSLPMLSSATRGLSRSRMVRA</sequence>
<name>A0A2A2K4N2_9BILA</name>
<feature type="compositionally biased region" description="Basic residues" evidence="1">
    <location>
        <begin position="9"/>
        <end position="20"/>
    </location>
</feature>
<comment type="caution">
    <text evidence="2">The sequence shown here is derived from an EMBL/GenBank/DDBJ whole genome shotgun (WGS) entry which is preliminary data.</text>
</comment>
<accession>A0A2A2K4N2</accession>
<evidence type="ECO:0000256" key="1">
    <source>
        <dbReference type="SAM" id="MobiDB-lite"/>
    </source>
</evidence>
<dbReference type="AlphaFoldDB" id="A0A2A2K4N2"/>
<organism evidence="2 3">
    <name type="scientific">Diploscapter pachys</name>
    <dbReference type="NCBI Taxonomy" id="2018661"/>
    <lineage>
        <taxon>Eukaryota</taxon>
        <taxon>Metazoa</taxon>
        <taxon>Ecdysozoa</taxon>
        <taxon>Nematoda</taxon>
        <taxon>Chromadorea</taxon>
        <taxon>Rhabditida</taxon>
        <taxon>Rhabditina</taxon>
        <taxon>Rhabditomorpha</taxon>
        <taxon>Rhabditoidea</taxon>
        <taxon>Rhabditidae</taxon>
        <taxon>Diploscapter</taxon>
    </lineage>
</organism>
<dbReference type="Proteomes" id="UP000218231">
    <property type="component" value="Unassembled WGS sequence"/>
</dbReference>
<dbReference type="EMBL" id="LIAE01009657">
    <property type="protein sequence ID" value="PAV68946.1"/>
    <property type="molecule type" value="Genomic_DNA"/>
</dbReference>
<evidence type="ECO:0000313" key="2">
    <source>
        <dbReference type="EMBL" id="PAV68946.1"/>
    </source>
</evidence>
<keyword evidence="3" id="KW-1185">Reference proteome</keyword>
<evidence type="ECO:0000313" key="3">
    <source>
        <dbReference type="Proteomes" id="UP000218231"/>
    </source>
</evidence>
<reference evidence="2 3" key="1">
    <citation type="journal article" date="2017" name="Curr. Biol.">
        <title>Genome architecture and evolution of a unichromosomal asexual nematode.</title>
        <authorList>
            <person name="Fradin H."/>
            <person name="Zegar C."/>
            <person name="Gutwein M."/>
            <person name="Lucas J."/>
            <person name="Kovtun M."/>
            <person name="Corcoran D."/>
            <person name="Baugh L.R."/>
            <person name="Kiontke K."/>
            <person name="Gunsalus K."/>
            <person name="Fitch D.H."/>
            <person name="Piano F."/>
        </authorList>
    </citation>
    <scope>NUCLEOTIDE SEQUENCE [LARGE SCALE GENOMIC DNA]</scope>
    <source>
        <strain evidence="2">PF1309</strain>
    </source>
</reference>